<dbReference type="RefSeq" id="WP_315743833.1">
    <property type="nucleotide sequence ID" value="NZ_JAVYAA010000001.1"/>
</dbReference>
<proteinExistence type="predicted"/>
<dbReference type="Proteomes" id="UP001250538">
    <property type="component" value="Unassembled WGS sequence"/>
</dbReference>
<dbReference type="EMBL" id="JAVYAA010000001">
    <property type="protein sequence ID" value="MDT8975707.1"/>
    <property type="molecule type" value="Genomic_DNA"/>
</dbReference>
<accession>A0AAJ2JT04</accession>
<protein>
    <submittedName>
        <fullName evidence="1">Uncharacterized protein</fullName>
    </submittedName>
</protein>
<sequence>MERFIDPLGLPFGFYAILRRNEQVAVKCPKCTGLAYISKGEQGVVVNCTACFHQEKEPEAYRYTASGMCTVCERWFNEEVTDHKQQTHKAVHIACPHCSAVNQVPIRKIAAYSGCYLDFRNERDPIFQLEMYYLDYFRGKPVWAANREHLNYLISYISAELREKPATVIKRTASHSLPKYMKEAKNREAIVKLLHKLQRIDR</sequence>
<organism evidence="1 2">
    <name type="scientific">Paenibacillus suaedae</name>
    <dbReference type="NCBI Taxonomy" id="3077233"/>
    <lineage>
        <taxon>Bacteria</taxon>
        <taxon>Bacillati</taxon>
        <taxon>Bacillota</taxon>
        <taxon>Bacilli</taxon>
        <taxon>Bacillales</taxon>
        <taxon>Paenibacillaceae</taxon>
        <taxon>Paenibacillus</taxon>
    </lineage>
</organism>
<evidence type="ECO:0000313" key="2">
    <source>
        <dbReference type="Proteomes" id="UP001250538"/>
    </source>
</evidence>
<comment type="caution">
    <text evidence="1">The sequence shown here is derived from an EMBL/GenBank/DDBJ whole genome shotgun (WGS) entry which is preliminary data.</text>
</comment>
<evidence type="ECO:0000313" key="1">
    <source>
        <dbReference type="EMBL" id="MDT8975707.1"/>
    </source>
</evidence>
<dbReference type="AlphaFoldDB" id="A0AAJ2JT04"/>
<name>A0AAJ2JT04_9BACL</name>
<reference evidence="2" key="1">
    <citation type="submission" date="2023-09" db="EMBL/GenBank/DDBJ databases">
        <title>Paenibacillus sp. chi10 Genome sequencing and assembly.</title>
        <authorList>
            <person name="Kim I."/>
        </authorList>
    </citation>
    <scope>NUCLEOTIDE SEQUENCE [LARGE SCALE GENOMIC DNA]</scope>
    <source>
        <strain evidence="2">chi10</strain>
    </source>
</reference>
<keyword evidence="2" id="KW-1185">Reference proteome</keyword>
<gene>
    <name evidence="1" type="ORF">RQP50_05565</name>
</gene>